<dbReference type="EMBL" id="BGZK01000184">
    <property type="protein sequence ID" value="GBP26761.1"/>
    <property type="molecule type" value="Genomic_DNA"/>
</dbReference>
<name>A0A4C1UJZ5_EUMVA</name>
<sequence>MAAMHPSSCTTTEAGQRSRHSVSPGVDDETCIGVLLNIKIGIFDSRDGLPPGGMTAWSRLQMAQDIRQWTSNGSN</sequence>
<organism evidence="2 3">
    <name type="scientific">Eumeta variegata</name>
    <name type="common">Bagworm moth</name>
    <name type="synonym">Eumeta japonica</name>
    <dbReference type="NCBI Taxonomy" id="151549"/>
    <lineage>
        <taxon>Eukaryota</taxon>
        <taxon>Metazoa</taxon>
        <taxon>Ecdysozoa</taxon>
        <taxon>Arthropoda</taxon>
        <taxon>Hexapoda</taxon>
        <taxon>Insecta</taxon>
        <taxon>Pterygota</taxon>
        <taxon>Neoptera</taxon>
        <taxon>Endopterygota</taxon>
        <taxon>Lepidoptera</taxon>
        <taxon>Glossata</taxon>
        <taxon>Ditrysia</taxon>
        <taxon>Tineoidea</taxon>
        <taxon>Psychidae</taxon>
        <taxon>Oiketicinae</taxon>
        <taxon>Eumeta</taxon>
    </lineage>
</organism>
<dbReference type="Proteomes" id="UP000299102">
    <property type="component" value="Unassembled WGS sequence"/>
</dbReference>
<protein>
    <submittedName>
        <fullName evidence="2">Uncharacterized protein</fullName>
    </submittedName>
</protein>
<dbReference type="AlphaFoldDB" id="A0A4C1UJZ5"/>
<evidence type="ECO:0000313" key="3">
    <source>
        <dbReference type="Proteomes" id="UP000299102"/>
    </source>
</evidence>
<feature type="region of interest" description="Disordered" evidence="1">
    <location>
        <begin position="1"/>
        <end position="27"/>
    </location>
</feature>
<gene>
    <name evidence="2" type="ORF">EVAR_95273_1</name>
</gene>
<keyword evidence="3" id="KW-1185">Reference proteome</keyword>
<accession>A0A4C1UJZ5</accession>
<reference evidence="2 3" key="1">
    <citation type="journal article" date="2019" name="Commun. Biol.">
        <title>The bagworm genome reveals a unique fibroin gene that provides high tensile strength.</title>
        <authorList>
            <person name="Kono N."/>
            <person name="Nakamura H."/>
            <person name="Ohtoshi R."/>
            <person name="Tomita M."/>
            <person name="Numata K."/>
            <person name="Arakawa K."/>
        </authorList>
    </citation>
    <scope>NUCLEOTIDE SEQUENCE [LARGE SCALE GENOMIC DNA]</scope>
</reference>
<evidence type="ECO:0000313" key="2">
    <source>
        <dbReference type="EMBL" id="GBP26761.1"/>
    </source>
</evidence>
<comment type="caution">
    <text evidence="2">The sequence shown here is derived from an EMBL/GenBank/DDBJ whole genome shotgun (WGS) entry which is preliminary data.</text>
</comment>
<proteinExistence type="predicted"/>
<evidence type="ECO:0000256" key="1">
    <source>
        <dbReference type="SAM" id="MobiDB-lite"/>
    </source>
</evidence>